<evidence type="ECO:0000313" key="3">
    <source>
        <dbReference type="Proteomes" id="UP000887013"/>
    </source>
</evidence>
<feature type="compositionally biased region" description="Basic and acidic residues" evidence="1">
    <location>
        <begin position="134"/>
        <end position="147"/>
    </location>
</feature>
<keyword evidence="3" id="KW-1185">Reference proteome</keyword>
<feature type="region of interest" description="Disordered" evidence="1">
    <location>
        <begin position="58"/>
        <end position="147"/>
    </location>
</feature>
<evidence type="ECO:0000256" key="1">
    <source>
        <dbReference type="SAM" id="MobiDB-lite"/>
    </source>
</evidence>
<dbReference type="EMBL" id="BMAW01071139">
    <property type="protein sequence ID" value="GFT76758.1"/>
    <property type="molecule type" value="Genomic_DNA"/>
</dbReference>
<protein>
    <submittedName>
        <fullName evidence="2">Uncharacterized protein</fullName>
    </submittedName>
</protein>
<reference evidence="2" key="1">
    <citation type="submission" date="2020-08" db="EMBL/GenBank/DDBJ databases">
        <title>Multicomponent nature underlies the extraordinary mechanical properties of spider dragline silk.</title>
        <authorList>
            <person name="Kono N."/>
            <person name="Nakamura H."/>
            <person name="Mori M."/>
            <person name="Yoshida Y."/>
            <person name="Ohtoshi R."/>
            <person name="Malay A.D."/>
            <person name="Moran D.A.P."/>
            <person name="Tomita M."/>
            <person name="Numata K."/>
            <person name="Arakawa K."/>
        </authorList>
    </citation>
    <scope>NUCLEOTIDE SEQUENCE</scope>
</reference>
<name>A0A8X6PL28_NEPPI</name>
<dbReference type="AlphaFoldDB" id="A0A8X6PL28"/>
<comment type="caution">
    <text evidence="2">The sequence shown here is derived from an EMBL/GenBank/DDBJ whole genome shotgun (WGS) entry which is preliminary data.</text>
</comment>
<dbReference type="Proteomes" id="UP000887013">
    <property type="component" value="Unassembled WGS sequence"/>
</dbReference>
<gene>
    <name evidence="2" type="ORF">NPIL_490641</name>
</gene>
<evidence type="ECO:0000313" key="2">
    <source>
        <dbReference type="EMBL" id="GFT76758.1"/>
    </source>
</evidence>
<proteinExistence type="predicted"/>
<sequence>MWVGEENFRGLCCLSELQSSFDRFEQPFNVDPKHKIETRRILGGSPAFRVPDIRTKIDPHTRSKSASPDVLSKSTRDQKTLKFGKAVHPPRAPQVGTDFPSPIEKLRSLGSRRPRAPNIAGVNNFSKSSPIGGFRDRKPPIFGKPSERISKLSFTQPSPRIMNTGSN</sequence>
<accession>A0A8X6PL28</accession>
<organism evidence="2 3">
    <name type="scientific">Nephila pilipes</name>
    <name type="common">Giant wood spider</name>
    <name type="synonym">Nephila maculata</name>
    <dbReference type="NCBI Taxonomy" id="299642"/>
    <lineage>
        <taxon>Eukaryota</taxon>
        <taxon>Metazoa</taxon>
        <taxon>Ecdysozoa</taxon>
        <taxon>Arthropoda</taxon>
        <taxon>Chelicerata</taxon>
        <taxon>Arachnida</taxon>
        <taxon>Araneae</taxon>
        <taxon>Araneomorphae</taxon>
        <taxon>Entelegynae</taxon>
        <taxon>Araneoidea</taxon>
        <taxon>Nephilidae</taxon>
        <taxon>Nephila</taxon>
    </lineage>
</organism>